<gene>
    <name evidence="5" type="primary">LOC127142193</name>
</gene>
<protein>
    <submittedName>
        <fullName evidence="5">Uncharacterized protein LOC127142193</fullName>
    </submittedName>
</protein>
<dbReference type="GeneID" id="127142193"/>
<dbReference type="InterPro" id="IPR007110">
    <property type="entry name" value="Ig-like_dom"/>
</dbReference>
<dbReference type="PANTHER" id="PTHR23268:SF28">
    <property type="entry name" value="T CELL RECEPTOR BETA VARIABLE 19"/>
    <property type="match status" value="1"/>
</dbReference>
<dbReference type="AlphaFoldDB" id="A0AAJ8B2U3"/>
<proteinExistence type="predicted"/>
<name>A0AAJ8B2U3_LATCA</name>
<evidence type="ECO:0000259" key="3">
    <source>
        <dbReference type="PROSITE" id="PS50835"/>
    </source>
</evidence>
<dbReference type="Gene3D" id="2.60.40.10">
    <property type="entry name" value="Immunoglobulins"/>
    <property type="match status" value="1"/>
</dbReference>
<accession>A0AAJ8B2U3</accession>
<dbReference type="GO" id="GO:0005886">
    <property type="term" value="C:plasma membrane"/>
    <property type="evidence" value="ECO:0007669"/>
    <property type="project" value="TreeGrafter"/>
</dbReference>
<dbReference type="Proteomes" id="UP000694890">
    <property type="component" value="Unplaced"/>
</dbReference>
<dbReference type="PANTHER" id="PTHR23268">
    <property type="entry name" value="T-CELL RECEPTOR BETA CHAIN"/>
    <property type="match status" value="1"/>
</dbReference>
<dbReference type="GO" id="GO:0007166">
    <property type="term" value="P:cell surface receptor signaling pathway"/>
    <property type="evidence" value="ECO:0007669"/>
    <property type="project" value="TreeGrafter"/>
</dbReference>
<dbReference type="InterPro" id="IPR036179">
    <property type="entry name" value="Ig-like_dom_sf"/>
</dbReference>
<reference evidence="5" key="1">
    <citation type="submission" date="2025-08" db="UniProtKB">
        <authorList>
            <consortium name="RefSeq"/>
        </authorList>
    </citation>
    <scope>IDENTIFICATION</scope>
    <source>
        <tissue evidence="5">Brain</tissue>
    </source>
</reference>
<evidence type="ECO:0000256" key="1">
    <source>
        <dbReference type="ARBA" id="ARBA00022729"/>
    </source>
</evidence>
<dbReference type="Pfam" id="PF07686">
    <property type="entry name" value="V-set"/>
    <property type="match status" value="1"/>
</dbReference>
<dbReference type="InterPro" id="IPR050413">
    <property type="entry name" value="TCR_beta_variable"/>
</dbReference>
<evidence type="ECO:0000313" key="5">
    <source>
        <dbReference type="RefSeq" id="XP_050925336.1"/>
    </source>
</evidence>
<keyword evidence="1" id="KW-0732">Signal</keyword>
<dbReference type="PROSITE" id="PS50835">
    <property type="entry name" value="IG_LIKE"/>
    <property type="match status" value="1"/>
</dbReference>
<dbReference type="SMART" id="SM00406">
    <property type="entry name" value="IGv"/>
    <property type="match status" value="1"/>
</dbReference>
<keyword evidence="2" id="KW-0391">Immunity</keyword>
<dbReference type="RefSeq" id="XP_050925336.1">
    <property type="nucleotide sequence ID" value="XM_051069379.1"/>
</dbReference>
<dbReference type="InterPro" id="IPR013783">
    <property type="entry name" value="Ig-like_fold"/>
</dbReference>
<sequence>MRAEFLVKQKQRGRGGSELAEYCSNTISYTCSLTEDRNRLVYEDGRTALIIFTLDNWITTVTMRVFLVAALIFSNFSCCVKIHQPPFIFSHGSDTSVTLQCEQDDDEYSSMFWYRHRDSGKIQLITYSLGKDVWNIDTPFNKSKYTMSRPAVLSSSLQIKPVEAEDSAVYYCASSRAQWFRKPQQLNNNLKYKPGGEVVVGMNEEPDFL</sequence>
<feature type="domain" description="Ig-like" evidence="3">
    <location>
        <begin position="92"/>
        <end position="172"/>
    </location>
</feature>
<dbReference type="InterPro" id="IPR013106">
    <property type="entry name" value="Ig_V-set"/>
</dbReference>
<dbReference type="KEGG" id="lcf:127142193"/>
<dbReference type="GO" id="GO:0002376">
    <property type="term" value="P:immune system process"/>
    <property type="evidence" value="ECO:0007669"/>
    <property type="project" value="UniProtKB-KW"/>
</dbReference>
<evidence type="ECO:0000256" key="2">
    <source>
        <dbReference type="ARBA" id="ARBA00022859"/>
    </source>
</evidence>
<evidence type="ECO:0000313" key="4">
    <source>
        <dbReference type="Proteomes" id="UP000694890"/>
    </source>
</evidence>
<dbReference type="SUPFAM" id="SSF48726">
    <property type="entry name" value="Immunoglobulin"/>
    <property type="match status" value="1"/>
</dbReference>
<organism evidence="4 5">
    <name type="scientific">Lates calcarifer</name>
    <name type="common">Barramundi</name>
    <name type="synonym">Holocentrus calcarifer</name>
    <dbReference type="NCBI Taxonomy" id="8187"/>
    <lineage>
        <taxon>Eukaryota</taxon>
        <taxon>Metazoa</taxon>
        <taxon>Chordata</taxon>
        <taxon>Craniata</taxon>
        <taxon>Vertebrata</taxon>
        <taxon>Euteleostomi</taxon>
        <taxon>Actinopterygii</taxon>
        <taxon>Neopterygii</taxon>
        <taxon>Teleostei</taxon>
        <taxon>Neoteleostei</taxon>
        <taxon>Acanthomorphata</taxon>
        <taxon>Carangaria</taxon>
        <taxon>Carangaria incertae sedis</taxon>
        <taxon>Centropomidae</taxon>
        <taxon>Lates</taxon>
    </lineage>
</organism>